<gene>
    <name evidence="1" type="ORF">FH759_15045</name>
</gene>
<proteinExistence type="predicted"/>
<dbReference type="EMBL" id="VENJ01000031">
    <property type="protein sequence ID" value="MTJ05982.1"/>
    <property type="molecule type" value="Genomic_DNA"/>
</dbReference>
<reference evidence="1 2" key="1">
    <citation type="submission" date="2019-06" db="EMBL/GenBank/DDBJ databases">
        <title>Enrichment of Autotrophic Halophilic Microorganisms from Red Sea Brine Pool Using Microbial Electrosynthesis System.</title>
        <authorList>
            <person name="Alqahtani M.F."/>
            <person name="Bajracharya S."/>
            <person name="Katuri K.P."/>
            <person name="Ali M."/>
            <person name="Saikaly P.E."/>
        </authorList>
    </citation>
    <scope>NUCLEOTIDE SEQUENCE [LARGE SCALE GENOMIC DNA]</scope>
    <source>
        <strain evidence="1">MES6</strain>
    </source>
</reference>
<name>A0A7C9LQ96_9RHOB</name>
<dbReference type="GO" id="GO:0016491">
    <property type="term" value="F:oxidoreductase activity"/>
    <property type="evidence" value="ECO:0007669"/>
    <property type="project" value="InterPro"/>
</dbReference>
<dbReference type="Proteomes" id="UP000483078">
    <property type="component" value="Unassembled WGS sequence"/>
</dbReference>
<sequence length="90" mass="9862">MAQSGRLVVFGDTGDSLGDSLYEAHIYVRGSVTSLGADCIAKEMRDEHRKELADLLEAAGEAGRIDVNDFTRYGSARQLYNFKVDNIGAY</sequence>
<dbReference type="InterPro" id="IPR036485">
    <property type="entry name" value="Glu_synth_asu_C_sf"/>
</dbReference>
<evidence type="ECO:0000313" key="1">
    <source>
        <dbReference type="EMBL" id="MTJ05982.1"/>
    </source>
</evidence>
<dbReference type="AlphaFoldDB" id="A0A7C9LQ96"/>
<protein>
    <submittedName>
        <fullName evidence="1">Uncharacterized protein</fullName>
    </submittedName>
</protein>
<evidence type="ECO:0000313" key="2">
    <source>
        <dbReference type="Proteomes" id="UP000483078"/>
    </source>
</evidence>
<comment type="caution">
    <text evidence="1">The sequence shown here is derived from an EMBL/GenBank/DDBJ whole genome shotgun (WGS) entry which is preliminary data.</text>
</comment>
<accession>A0A7C9LQ96</accession>
<organism evidence="1 2">
    <name type="scientific">Sediminimonas qiaohouensis</name>
    <dbReference type="NCBI Taxonomy" id="552061"/>
    <lineage>
        <taxon>Bacteria</taxon>
        <taxon>Pseudomonadati</taxon>
        <taxon>Pseudomonadota</taxon>
        <taxon>Alphaproteobacteria</taxon>
        <taxon>Rhodobacterales</taxon>
        <taxon>Roseobacteraceae</taxon>
        <taxon>Sediminimonas</taxon>
    </lineage>
</organism>
<dbReference type="SUPFAM" id="SSF69336">
    <property type="entry name" value="Alpha subunit of glutamate synthase, C-terminal domain"/>
    <property type="match status" value="1"/>
</dbReference>